<name>A0A921NZR8_9RHOB</name>
<accession>A0A921NZR8</accession>
<comment type="caution">
    <text evidence="2">The sequence shown here is derived from an EMBL/GenBank/DDBJ whole genome shotgun (WGS) entry which is preliminary data.</text>
</comment>
<proteinExistence type="predicted"/>
<dbReference type="Pfam" id="PF01425">
    <property type="entry name" value="Amidase"/>
    <property type="match status" value="1"/>
</dbReference>
<dbReference type="Gene3D" id="3.90.1300.10">
    <property type="entry name" value="Amidase signature (AS) domain"/>
    <property type="match status" value="1"/>
</dbReference>
<reference evidence="2" key="1">
    <citation type="submission" date="2013-03" db="EMBL/GenBank/DDBJ databases">
        <title>Genome Sequence of the Profundibacterium mesophilum strain KAUST100406-0324T from Red Sea, a novel genus in the family Rhodobacteraceae.</title>
        <authorList>
            <person name="Essack M."/>
            <person name="Alam I."/>
            <person name="Lafi F."/>
            <person name="Alawi W."/>
            <person name="Kamanu F."/>
            <person name="Al-Suwailem A."/>
            <person name="Lee O.O."/>
            <person name="Xu Y."/>
            <person name="Bajic V."/>
            <person name="Qian P.-Y."/>
            <person name="Archer J."/>
        </authorList>
    </citation>
    <scope>NUCLEOTIDE SEQUENCE</scope>
    <source>
        <strain evidence="2">KAUST100406-0324</strain>
    </source>
</reference>
<dbReference type="AlphaFoldDB" id="A0A921NZR8"/>
<dbReference type="PANTHER" id="PTHR11895">
    <property type="entry name" value="TRANSAMIDASE"/>
    <property type="match status" value="1"/>
</dbReference>
<dbReference type="PANTHER" id="PTHR11895:SF176">
    <property type="entry name" value="AMIDASE AMID-RELATED"/>
    <property type="match status" value="1"/>
</dbReference>
<evidence type="ECO:0000259" key="1">
    <source>
        <dbReference type="Pfam" id="PF01425"/>
    </source>
</evidence>
<dbReference type="EC" id="6.3.5.6" evidence="2"/>
<dbReference type="InterPro" id="IPR000120">
    <property type="entry name" value="Amidase"/>
</dbReference>
<protein>
    <submittedName>
        <fullName evidence="2">Glutamyl-tRNA amidotransferase subunit A</fullName>
        <ecNumber evidence="2">6.3.5.6</ecNumber>
    </submittedName>
</protein>
<dbReference type="Proteomes" id="UP000698242">
    <property type="component" value="Unassembled WGS sequence"/>
</dbReference>
<feature type="domain" description="Amidase" evidence="1">
    <location>
        <begin position="26"/>
        <end position="420"/>
    </location>
</feature>
<dbReference type="EMBL" id="APKE01000014">
    <property type="protein sequence ID" value="KAF0676538.1"/>
    <property type="molecule type" value="Genomic_DNA"/>
</dbReference>
<keyword evidence="3" id="KW-1185">Reference proteome</keyword>
<evidence type="ECO:0000313" key="3">
    <source>
        <dbReference type="Proteomes" id="UP000698242"/>
    </source>
</evidence>
<dbReference type="GO" id="GO:0050566">
    <property type="term" value="F:asparaginyl-tRNA synthase (glutamine-hydrolyzing) activity"/>
    <property type="evidence" value="ECO:0007669"/>
    <property type="project" value="UniProtKB-EC"/>
</dbReference>
<dbReference type="InterPro" id="IPR036928">
    <property type="entry name" value="AS_sf"/>
</dbReference>
<dbReference type="SUPFAM" id="SSF75304">
    <property type="entry name" value="Amidase signature (AS) enzymes"/>
    <property type="match status" value="1"/>
</dbReference>
<sequence length="455" mass="47716">MNDWRWMTAARLGDGIAAGEIDPVALTETFLEAIDGHPRSRQIYARVTPERARQEAAAAAGRARAGQRRSRLDGVPVSWKDLFDTAGTVTEAGSALLKGRVPDEDAQVLRNATEAGLVCLGKTNMSELAFSGLGLNPVMGTPVCVHDPRAVAGGSSSGAAASVAFGLAAAAIGSDTAGSVRVPAAWNDLVGLRPGHGALSLRGAVPLCPRFDTVGPLARTVEDAALVYTALGARLPQGCADLPQAASGEGALDGCRFVIPERALEALSRGAEAAFDAACARLRDAGARIEPQALPEVSEALELATTLFAPEAYGIWRETIEANPDAMFDQILLRFRGGAGIGAADYVAAWHRMDALRVMYRERTAAFDGALLPTVPILPPLIERLTEDSDYYGWANLMTLRNTRIGSLLDLAGVTVPAGHPSCGLLLQMPGGCEPALLGTAARIEAILNPARRRT</sequence>
<dbReference type="PROSITE" id="PS00571">
    <property type="entry name" value="AMIDASES"/>
    <property type="match status" value="1"/>
</dbReference>
<dbReference type="InterPro" id="IPR020556">
    <property type="entry name" value="Amidase_CS"/>
</dbReference>
<organism evidence="2 3">
    <name type="scientific">Profundibacterium mesophilum KAUST100406-0324</name>
    <dbReference type="NCBI Taxonomy" id="1037889"/>
    <lineage>
        <taxon>Bacteria</taxon>
        <taxon>Pseudomonadati</taxon>
        <taxon>Pseudomonadota</taxon>
        <taxon>Alphaproteobacteria</taxon>
        <taxon>Rhodobacterales</taxon>
        <taxon>Roseobacteraceae</taxon>
        <taxon>Profundibacterium</taxon>
    </lineage>
</organism>
<dbReference type="RefSeq" id="WP_159964662.1">
    <property type="nucleotide sequence ID" value="NZ_APKE01000014.1"/>
</dbReference>
<dbReference type="InterPro" id="IPR023631">
    <property type="entry name" value="Amidase_dom"/>
</dbReference>
<dbReference type="OrthoDB" id="9811471at2"/>
<evidence type="ECO:0000313" key="2">
    <source>
        <dbReference type="EMBL" id="KAF0676538.1"/>
    </source>
</evidence>
<gene>
    <name evidence="2" type="primary">gatA</name>
    <name evidence="2" type="ORF">PMES_01270</name>
</gene>
<keyword evidence="2" id="KW-0436">Ligase</keyword>